<organism evidence="1 2">
    <name type="scientific">Cnuella takakiae</name>
    <dbReference type="NCBI Taxonomy" id="1302690"/>
    <lineage>
        <taxon>Bacteria</taxon>
        <taxon>Pseudomonadati</taxon>
        <taxon>Bacteroidota</taxon>
        <taxon>Chitinophagia</taxon>
        <taxon>Chitinophagales</taxon>
        <taxon>Chitinophagaceae</taxon>
        <taxon>Cnuella</taxon>
    </lineage>
</organism>
<keyword evidence="2" id="KW-1185">Reference proteome</keyword>
<name>A0A1M5JB45_9BACT</name>
<sequence length="185" mass="22225">MSAINHTLRQRFSKIHAQNCSPEELFRQYDYYYKKYADTLEPGIEGLHNSLWYLSKLLFDYSPEQVIRIVYKAEGSDLATIEKKDEEFLYIYLMRQVAILELYYQQYAYAALWAKKTVELVNYFHPFATEPQKQKVIEANINYLDCQRILQENIKYYDDSFYKINMTFAWERKLFSPLPANENPT</sequence>
<dbReference type="RefSeq" id="WP_073048721.1">
    <property type="nucleotide sequence ID" value="NZ_FQUO01000030.1"/>
</dbReference>
<dbReference type="AlphaFoldDB" id="A0A1M5JB45"/>
<dbReference type="Proteomes" id="UP000184368">
    <property type="component" value="Unassembled WGS sequence"/>
</dbReference>
<protein>
    <submittedName>
        <fullName evidence="1">Uncharacterized protein</fullName>
    </submittedName>
</protein>
<proteinExistence type="predicted"/>
<evidence type="ECO:0000313" key="2">
    <source>
        <dbReference type="Proteomes" id="UP000184368"/>
    </source>
</evidence>
<evidence type="ECO:0000313" key="1">
    <source>
        <dbReference type="EMBL" id="SHG37788.1"/>
    </source>
</evidence>
<gene>
    <name evidence="1" type="ORF">SAMN05444008_13010</name>
</gene>
<reference evidence="1 2" key="1">
    <citation type="submission" date="2016-11" db="EMBL/GenBank/DDBJ databases">
        <authorList>
            <person name="Jaros S."/>
            <person name="Januszkiewicz K."/>
            <person name="Wedrychowicz H."/>
        </authorList>
    </citation>
    <scope>NUCLEOTIDE SEQUENCE [LARGE SCALE GENOMIC DNA]</scope>
    <source>
        <strain evidence="1 2">DSM 26897</strain>
    </source>
</reference>
<dbReference type="EMBL" id="FQUO01000030">
    <property type="protein sequence ID" value="SHG37788.1"/>
    <property type="molecule type" value="Genomic_DNA"/>
</dbReference>
<dbReference type="STRING" id="1302690.BUE76_00420"/>
<accession>A0A1M5JB45</accession>